<organism evidence="1 2">
    <name type="scientific">Hymenobacter qilianensis</name>
    <dbReference type="NCBI Taxonomy" id="1385715"/>
    <lineage>
        <taxon>Bacteria</taxon>
        <taxon>Pseudomonadati</taxon>
        <taxon>Bacteroidota</taxon>
        <taxon>Cytophagia</taxon>
        <taxon>Cytophagales</taxon>
        <taxon>Hymenobacteraceae</taxon>
        <taxon>Hymenobacter</taxon>
    </lineage>
</organism>
<keyword evidence="1" id="KW-0413">Isomerase</keyword>
<evidence type="ECO:0000313" key="2">
    <source>
        <dbReference type="Proteomes" id="UP000605392"/>
    </source>
</evidence>
<protein>
    <submittedName>
        <fullName evidence="1">Sugar phosphate isomerase</fullName>
    </submittedName>
</protein>
<comment type="caution">
    <text evidence="1">The sequence shown here is derived from an EMBL/GenBank/DDBJ whole genome shotgun (WGS) entry which is preliminary data.</text>
</comment>
<dbReference type="Proteomes" id="UP000605392">
    <property type="component" value="Unassembled WGS sequence"/>
</dbReference>
<keyword evidence="2" id="KW-1185">Reference proteome</keyword>
<dbReference type="EMBL" id="BMFN01000002">
    <property type="protein sequence ID" value="GGF70502.1"/>
    <property type="molecule type" value="Genomic_DNA"/>
</dbReference>
<gene>
    <name evidence="1" type="ORF">GCM10011375_26990</name>
</gene>
<evidence type="ECO:0000313" key="1">
    <source>
        <dbReference type="EMBL" id="GGF70502.1"/>
    </source>
</evidence>
<name>A0ACB5PTI8_9BACT</name>
<accession>A0ACB5PTI8</accession>
<sequence>MEIQQGYQLTYCTNIHPGETWAAVFESLRRYVLPVKARFSPDKPFAIGLRLSDVASKELEQGEQLMEFKLWLAEHDLYVPIINGFPFGSFHGEAVKDDVHRPDWTTRERVEYTKRLVRLLAFLLPEGIVGGISTSPLSYKPWLAGDAPQTQVVLQRSTQHLAELVEELVRVRAQTGRLIHLDIEPEPDGLLETSTEFIDYYETYLLPQVSGHLQATLGLSQQRAVQAVYDSVQLCYDVCHFALAYEEPAAVLEQLATKKIKVGRVQISAALKADLPPSSEDRHALAQQFSTFAESTYLHQVLVRNRDNSITQYPDLPAALPHILDAQATEWRSHFHVPVFLERYNLLQSTQPEIQKIIRLLAAQHFTAYLEVETYTWEVLPPEIKQDLVSSIERELSWVKQNLELAELQLKESNITSTVGVSA</sequence>
<reference evidence="1 2" key="1">
    <citation type="journal article" date="2019" name="Int. J. Syst. Evol. Microbiol.">
        <title>The Global Catalogue of Microorganisms (GCM) 10K type strain sequencing project: providing services to taxonomists for standard genome sequencing and annotation.</title>
        <authorList>
            <consortium name="The Broad Institute Genomics Platform"/>
            <consortium name="The Broad Institute Genome Sequencing Center for Infectious Disease"/>
            <person name="Wu L."/>
            <person name="Ma J."/>
        </authorList>
    </citation>
    <scope>NUCLEOTIDE SEQUENCE [LARGE SCALE GENOMIC DNA]</scope>
    <source>
        <strain evidence="1 2">CGMCC 1.12720</strain>
    </source>
</reference>
<proteinExistence type="predicted"/>